<dbReference type="KEGG" id="sms:SMDSEM_241"/>
<evidence type="ECO:0000313" key="7">
    <source>
        <dbReference type="EMBL" id="ACU52940.1"/>
    </source>
</evidence>
<protein>
    <recommendedName>
        <fullName evidence="6">Small ribosomal subunit protein uS17</fullName>
    </recommendedName>
</protein>
<dbReference type="PANTHER" id="PTHR10744">
    <property type="entry name" value="40S RIBOSOMAL PROTEIN S11 FAMILY MEMBER"/>
    <property type="match status" value="1"/>
</dbReference>
<evidence type="ECO:0000256" key="3">
    <source>
        <dbReference type="ARBA" id="ARBA00022884"/>
    </source>
</evidence>
<keyword evidence="2 6" id="KW-0699">rRNA-binding</keyword>
<dbReference type="SUPFAM" id="SSF50249">
    <property type="entry name" value="Nucleic acid-binding proteins"/>
    <property type="match status" value="1"/>
</dbReference>
<accession>C7LKH8</accession>
<dbReference type="InterPro" id="IPR019984">
    <property type="entry name" value="Ribosomal_uS17_bact/chlr"/>
</dbReference>
<dbReference type="EMBL" id="CP001605">
    <property type="protein sequence ID" value="ACU52940.1"/>
    <property type="molecule type" value="Genomic_DNA"/>
</dbReference>
<dbReference type="NCBIfam" id="NF004123">
    <property type="entry name" value="PRK05610.1"/>
    <property type="match status" value="1"/>
</dbReference>
<dbReference type="GO" id="GO:0003735">
    <property type="term" value="F:structural constituent of ribosome"/>
    <property type="evidence" value="ECO:0007669"/>
    <property type="project" value="UniProtKB-UniRule"/>
</dbReference>
<comment type="subunit">
    <text evidence="6">Part of the 30S ribosomal subunit.</text>
</comment>
<dbReference type="Pfam" id="PF00366">
    <property type="entry name" value="Ribosomal_S17"/>
    <property type="match status" value="1"/>
</dbReference>
<proteinExistence type="inferred from homology"/>
<evidence type="ECO:0000256" key="1">
    <source>
        <dbReference type="ARBA" id="ARBA00010254"/>
    </source>
</evidence>
<gene>
    <name evidence="6 7" type="primary">rpsQ</name>
    <name evidence="7" type="ordered locus">SMDSEM_241</name>
</gene>
<evidence type="ECO:0000256" key="5">
    <source>
        <dbReference type="ARBA" id="ARBA00023274"/>
    </source>
</evidence>
<keyword evidence="3 6" id="KW-0694">RNA-binding</keyword>
<dbReference type="Proteomes" id="UP000008074">
    <property type="component" value="Chromosome"/>
</dbReference>
<sequence>MYKMYKKKKIGLVISNKMKKTIVMAETYKKKHPIYKKFILKKKKYHVHDEHNLCKKGDLVKIIETRPFSKTKSWRLLKIINKK</sequence>
<dbReference type="GO" id="GO:0006412">
    <property type="term" value="P:translation"/>
    <property type="evidence" value="ECO:0007669"/>
    <property type="project" value="UniProtKB-UniRule"/>
</dbReference>
<dbReference type="InterPro" id="IPR012340">
    <property type="entry name" value="NA-bd_OB-fold"/>
</dbReference>
<dbReference type="Gene3D" id="2.40.50.140">
    <property type="entry name" value="Nucleic acid-binding proteins"/>
    <property type="match status" value="1"/>
</dbReference>
<comment type="similarity">
    <text evidence="1 6">Belongs to the universal ribosomal protein uS17 family.</text>
</comment>
<name>C7LKH8_KARMS</name>
<dbReference type="HOGENOM" id="CLU_073626_1_0_10"/>
<evidence type="ECO:0000256" key="2">
    <source>
        <dbReference type="ARBA" id="ARBA00022730"/>
    </source>
</evidence>
<evidence type="ECO:0000313" key="8">
    <source>
        <dbReference type="Proteomes" id="UP000008074"/>
    </source>
</evidence>
<dbReference type="HAMAP" id="MF_01345_B">
    <property type="entry name" value="Ribosomal_uS17_B"/>
    <property type="match status" value="1"/>
</dbReference>
<dbReference type="STRING" id="595499.SMDSEM_241"/>
<dbReference type="GO" id="GO:0019843">
    <property type="term" value="F:rRNA binding"/>
    <property type="evidence" value="ECO:0007669"/>
    <property type="project" value="UniProtKB-UniRule"/>
</dbReference>
<evidence type="ECO:0000256" key="6">
    <source>
        <dbReference type="HAMAP-Rule" id="MF_01345"/>
    </source>
</evidence>
<dbReference type="CDD" id="cd00364">
    <property type="entry name" value="Ribosomal_uS17"/>
    <property type="match status" value="1"/>
</dbReference>
<dbReference type="GO" id="GO:0022627">
    <property type="term" value="C:cytosolic small ribosomal subunit"/>
    <property type="evidence" value="ECO:0007669"/>
    <property type="project" value="UniProtKB-UniRule"/>
</dbReference>
<dbReference type="PANTHER" id="PTHR10744:SF1">
    <property type="entry name" value="SMALL RIBOSOMAL SUBUNIT PROTEIN US17M"/>
    <property type="match status" value="1"/>
</dbReference>
<dbReference type="NCBIfam" id="TIGR03635">
    <property type="entry name" value="uS17_bact"/>
    <property type="match status" value="1"/>
</dbReference>
<dbReference type="PRINTS" id="PR00973">
    <property type="entry name" value="RIBOSOMALS17"/>
</dbReference>
<organism evidence="7 8">
    <name type="scientific">Karelsulcia muelleri (strain SMDSEM)</name>
    <name type="common">Sulcia muelleri</name>
    <dbReference type="NCBI Taxonomy" id="595499"/>
    <lineage>
        <taxon>Bacteria</taxon>
        <taxon>Pseudomonadati</taxon>
        <taxon>Bacteroidota</taxon>
        <taxon>Flavobacteriia</taxon>
        <taxon>Flavobacteriales</taxon>
        <taxon>Candidatus Karelsulcia</taxon>
    </lineage>
</organism>
<comment type="function">
    <text evidence="6">One of the primary rRNA binding proteins, it binds specifically to the 5'-end of 16S ribosomal RNA.</text>
</comment>
<keyword evidence="5 6" id="KW-0687">Ribonucleoprotein</keyword>
<dbReference type="AlphaFoldDB" id="C7LKH8"/>
<evidence type="ECO:0000256" key="4">
    <source>
        <dbReference type="ARBA" id="ARBA00022980"/>
    </source>
</evidence>
<dbReference type="InterPro" id="IPR000266">
    <property type="entry name" value="Ribosomal_uS17"/>
</dbReference>
<keyword evidence="4 6" id="KW-0689">Ribosomal protein</keyword>
<reference evidence="7 8" key="1">
    <citation type="journal article" date="2009" name="Proc. Natl. Acad. Sci. U.S.A.">
        <title>Convergent evolution of metabolic roles in bacterial co-symbionts of insects.</title>
        <authorList>
            <person name="McCutcheon J.P."/>
            <person name="McDonald B.R."/>
            <person name="Moran N.A."/>
        </authorList>
    </citation>
    <scope>NUCLEOTIDE SEQUENCE [LARGE SCALE GENOMIC DNA]</scope>
    <source>
        <strain evidence="7 8">SMDSEM</strain>
    </source>
</reference>